<dbReference type="AlphaFoldDB" id="A0A418W427"/>
<dbReference type="Proteomes" id="UP000283458">
    <property type="component" value="Unassembled WGS sequence"/>
</dbReference>
<keyword evidence="2" id="KW-1185">Reference proteome</keyword>
<gene>
    <name evidence="1" type="ORF">D3877_09495</name>
</gene>
<reference evidence="1 2" key="1">
    <citation type="submission" date="2018-09" db="EMBL/GenBank/DDBJ databases">
        <authorList>
            <person name="Zhu H."/>
        </authorList>
    </citation>
    <scope>NUCLEOTIDE SEQUENCE [LARGE SCALE GENOMIC DNA]</scope>
    <source>
        <strain evidence="1 2">K2W22B-5</strain>
    </source>
</reference>
<accession>A0A418W427</accession>
<dbReference type="EMBL" id="QYUL01000001">
    <property type="protein sequence ID" value="RJF84717.1"/>
    <property type="molecule type" value="Genomic_DNA"/>
</dbReference>
<name>A0A418W427_9PROT</name>
<protein>
    <submittedName>
        <fullName evidence="1">Uncharacterized protein</fullName>
    </submittedName>
</protein>
<organism evidence="1 2">
    <name type="scientific">Azospirillum cavernae</name>
    <dbReference type="NCBI Taxonomy" id="2320860"/>
    <lineage>
        <taxon>Bacteria</taxon>
        <taxon>Pseudomonadati</taxon>
        <taxon>Pseudomonadota</taxon>
        <taxon>Alphaproteobacteria</taxon>
        <taxon>Rhodospirillales</taxon>
        <taxon>Azospirillaceae</taxon>
        <taxon>Azospirillum</taxon>
    </lineage>
</organism>
<comment type="caution">
    <text evidence="1">The sequence shown here is derived from an EMBL/GenBank/DDBJ whole genome shotgun (WGS) entry which is preliminary data.</text>
</comment>
<evidence type="ECO:0000313" key="2">
    <source>
        <dbReference type="Proteomes" id="UP000283458"/>
    </source>
</evidence>
<proteinExistence type="predicted"/>
<evidence type="ECO:0000313" key="1">
    <source>
        <dbReference type="EMBL" id="RJF84717.1"/>
    </source>
</evidence>
<dbReference type="OrthoDB" id="102994at2"/>
<dbReference type="RefSeq" id="WP_119830355.1">
    <property type="nucleotide sequence ID" value="NZ_QYUL01000001.1"/>
</dbReference>
<sequence length="216" mass="24890">MKTRQRPSGSDVPSYTNIDRSFPDISIGIRSSQKKPTCYLLKVGDHHPQRSLRTTDKMEALKRALDALSAYKEDPTGDWLGNQGVRKNNMSFKDVAEEWLARQEVGQDYKRDVIDKFLVPYFQDERAVTSMAMIADLMIADYRLWRRSYWLVLAERLRGMSPGDQKRASRISLKQVESYAEPDANTLNREYPTLRQILIHAHKRGYMGKAPAPPEV</sequence>